<organism evidence="6 7">
    <name type="scientific">Dovyalis caffra</name>
    <dbReference type="NCBI Taxonomy" id="77055"/>
    <lineage>
        <taxon>Eukaryota</taxon>
        <taxon>Viridiplantae</taxon>
        <taxon>Streptophyta</taxon>
        <taxon>Embryophyta</taxon>
        <taxon>Tracheophyta</taxon>
        <taxon>Spermatophyta</taxon>
        <taxon>Magnoliopsida</taxon>
        <taxon>eudicotyledons</taxon>
        <taxon>Gunneridae</taxon>
        <taxon>Pentapetalae</taxon>
        <taxon>rosids</taxon>
        <taxon>fabids</taxon>
        <taxon>Malpighiales</taxon>
        <taxon>Salicaceae</taxon>
        <taxon>Flacourtieae</taxon>
        <taxon>Dovyalis</taxon>
    </lineage>
</organism>
<comment type="caution">
    <text evidence="6">The sequence shown here is derived from an EMBL/GenBank/DDBJ whole genome shotgun (WGS) entry which is preliminary data.</text>
</comment>
<protein>
    <submittedName>
        <fullName evidence="6">Uncharacterized protein</fullName>
    </submittedName>
</protein>
<dbReference type="Proteomes" id="UP001314170">
    <property type="component" value="Unassembled WGS sequence"/>
</dbReference>
<dbReference type="GO" id="GO:0006606">
    <property type="term" value="P:protein import into nucleus"/>
    <property type="evidence" value="ECO:0007669"/>
    <property type="project" value="InterPro"/>
</dbReference>
<dbReference type="InterPro" id="IPR040122">
    <property type="entry name" value="Importin_beta"/>
</dbReference>
<evidence type="ECO:0000256" key="1">
    <source>
        <dbReference type="ARBA" id="ARBA00004496"/>
    </source>
</evidence>
<dbReference type="PANTHER" id="PTHR10527">
    <property type="entry name" value="IMPORTIN BETA"/>
    <property type="match status" value="1"/>
</dbReference>
<evidence type="ECO:0000256" key="5">
    <source>
        <dbReference type="ARBA" id="ARBA00022927"/>
    </source>
</evidence>
<keyword evidence="3" id="KW-0963">Cytoplasm</keyword>
<evidence type="ECO:0000313" key="7">
    <source>
        <dbReference type="Proteomes" id="UP001314170"/>
    </source>
</evidence>
<dbReference type="GO" id="GO:0005737">
    <property type="term" value="C:cytoplasm"/>
    <property type="evidence" value="ECO:0007669"/>
    <property type="project" value="UniProtKB-SubCell"/>
</dbReference>
<dbReference type="InterPro" id="IPR011989">
    <property type="entry name" value="ARM-like"/>
</dbReference>
<gene>
    <name evidence="6" type="ORF">DCAF_LOCUS1777</name>
</gene>
<dbReference type="EMBL" id="CAWUPB010000246">
    <property type="protein sequence ID" value="CAK7324140.1"/>
    <property type="molecule type" value="Genomic_DNA"/>
</dbReference>
<evidence type="ECO:0000256" key="3">
    <source>
        <dbReference type="ARBA" id="ARBA00022490"/>
    </source>
</evidence>
<reference evidence="6 7" key="1">
    <citation type="submission" date="2024-01" db="EMBL/GenBank/DDBJ databases">
        <authorList>
            <person name="Waweru B."/>
        </authorList>
    </citation>
    <scope>NUCLEOTIDE SEQUENCE [LARGE SCALE GENOMIC DNA]</scope>
</reference>
<name>A0AAV1QTM4_9ROSI</name>
<keyword evidence="7" id="KW-1185">Reference proteome</keyword>
<evidence type="ECO:0000313" key="6">
    <source>
        <dbReference type="EMBL" id="CAK7324140.1"/>
    </source>
</evidence>
<keyword evidence="4" id="KW-0677">Repeat</keyword>
<evidence type="ECO:0000256" key="2">
    <source>
        <dbReference type="ARBA" id="ARBA00022448"/>
    </source>
</evidence>
<dbReference type="SUPFAM" id="SSF48371">
    <property type="entry name" value="ARM repeat"/>
    <property type="match status" value="1"/>
</dbReference>
<dbReference type="Gene3D" id="1.25.10.10">
    <property type="entry name" value="Leucine-rich Repeat Variant"/>
    <property type="match status" value="1"/>
</dbReference>
<dbReference type="AlphaFoldDB" id="A0AAV1QTM4"/>
<sequence length="324" mass="37018">MARLLRGVVKKDIHPRVCWAALNTIKEYCKHLSPRFQEDCHQHVLGALRKAMEDFEYPSVQAQASSAMFYFVKNCDAYILKPYLKKLVGKLIDQIERGKCMVKVEALRALSSIANSSKDQFEEFYSTVMPYLKAMMMTAKADSDSILLAASMECITIIWMVVGKERIGTNDAERKVGEVLISLIRPELEENNRMRIQVLQACGRLCKILGQDFRPYNMVAIPCLLKAAKNESYVFVPENPDNMEESDGRTLIVEGQKTWIKTEVLEQKVIACSELYRCAAELKEDFYLWIEEVAGILVPLLNFEYNEEIRRVAALGIFVLMSFA</sequence>
<keyword evidence="5" id="KW-0653">Protein transport</keyword>
<comment type="subcellular location">
    <subcellularLocation>
        <location evidence="1">Cytoplasm</location>
    </subcellularLocation>
</comment>
<accession>A0AAV1QTM4</accession>
<dbReference type="InterPro" id="IPR016024">
    <property type="entry name" value="ARM-type_fold"/>
</dbReference>
<keyword evidence="2" id="KW-0813">Transport</keyword>
<proteinExistence type="predicted"/>
<evidence type="ECO:0000256" key="4">
    <source>
        <dbReference type="ARBA" id="ARBA00022737"/>
    </source>
</evidence>